<sequence length="185" mass="21016">MSLFLSDESMANKSQLIKIYLFLVHSSYFTICALIIEDICNNAKKKLFLLPDCEDLAGNFTEMLYVKVMLILKIHRGISQVLNEAHHYFKNLKPTWKILCTKQAIQDNIYLPDAFQQQLTDTPVHSYTHIALTITIPASAIKSDQHRKTSFKLMHMAGEIDAEVDQLSAFKMVKFGSGLSISKDS</sequence>
<keyword evidence="1" id="KW-0472">Membrane</keyword>
<keyword evidence="1" id="KW-0812">Transmembrane</keyword>
<comment type="caution">
    <text evidence="2">The sequence shown here is derived from an EMBL/GenBank/DDBJ whole genome shotgun (WGS) entry which is preliminary data.</text>
</comment>
<feature type="transmembrane region" description="Helical" evidence="1">
    <location>
        <begin position="16"/>
        <end position="36"/>
    </location>
</feature>
<gene>
    <name evidence="2" type="ORF">T01_12496</name>
</gene>
<reference evidence="2 3" key="1">
    <citation type="submission" date="2015-01" db="EMBL/GenBank/DDBJ databases">
        <title>Evolution of Trichinella species and genotypes.</title>
        <authorList>
            <person name="Korhonen P.K."/>
            <person name="Edoardo P."/>
            <person name="Giuseppe L.R."/>
            <person name="Gasser R.B."/>
        </authorList>
    </citation>
    <scope>NUCLEOTIDE SEQUENCE [LARGE SCALE GENOMIC DNA]</scope>
    <source>
        <strain evidence="2">ISS3</strain>
    </source>
</reference>
<keyword evidence="3" id="KW-1185">Reference proteome</keyword>
<accession>A0A0V1BDP4</accession>
<dbReference type="InParanoid" id="A0A0V1BDP4"/>
<evidence type="ECO:0000313" key="2">
    <source>
        <dbReference type="EMBL" id="KRY34943.1"/>
    </source>
</evidence>
<evidence type="ECO:0000313" key="3">
    <source>
        <dbReference type="Proteomes" id="UP000054776"/>
    </source>
</evidence>
<protein>
    <submittedName>
        <fullName evidence="2">Uncharacterized protein</fullName>
    </submittedName>
</protein>
<dbReference type="Proteomes" id="UP000054776">
    <property type="component" value="Unassembled WGS sequence"/>
</dbReference>
<organism evidence="2 3">
    <name type="scientific">Trichinella spiralis</name>
    <name type="common">Trichina worm</name>
    <dbReference type="NCBI Taxonomy" id="6334"/>
    <lineage>
        <taxon>Eukaryota</taxon>
        <taxon>Metazoa</taxon>
        <taxon>Ecdysozoa</taxon>
        <taxon>Nematoda</taxon>
        <taxon>Enoplea</taxon>
        <taxon>Dorylaimia</taxon>
        <taxon>Trichinellida</taxon>
        <taxon>Trichinellidae</taxon>
        <taxon>Trichinella</taxon>
    </lineage>
</organism>
<evidence type="ECO:0000256" key="1">
    <source>
        <dbReference type="SAM" id="Phobius"/>
    </source>
</evidence>
<proteinExistence type="predicted"/>
<name>A0A0V1BDP4_TRISP</name>
<dbReference type="EMBL" id="JYDH01000059">
    <property type="protein sequence ID" value="KRY34943.1"/>
    <property type="molecule type" value="Genomic_DNA"/>
</dbReference>
<dbReference type="AlphaFoldDB" id="A0A0V1BDP4"/>
<keyword evidence="1" id="KW-1133">Transmembrane helix</keyword>